<sequence>MNWKAHLLVQITALCLAVPSTFMLTLVEPLVGSANSHTKQTSYRPTRSLPLGSSNLTESRVSNQIARGVTHTVIVRGRQTEREVYTVDVSFQANQAAAETVAESLRSQGYEPRVQPILQRAQDDPESGALGYLVRVGAFSTEALATDLRNELAAIGYTGIRVVYTGEDGGKTTGPWVVNVLEIDPEQFQGTLSSALATEIIPGNERLTQLAARVKAIAAINGGYFVIGATDGTPGDLAGISIINERLVSEAVNGRTSLILPSKSGRNARIAALTSVVTAKTGDGVTREIDGLNRKPGLIRGCGGVGGDLPTENPKHDFTCTDSSELIQFTRDFGETTEAGEGAEVVLDASGYVIEFRQARGGQIPENGSVLSATGDAVEWLQTYAQPGAKIDIDTRVLANGEELPLEQTLGVINGGPRLLRNREIDITAFAEGFQWQENPEFYYRFGVRRNPRTLAGVTARGKLLLVTVDGRQPGWSVGATFAESAQIMRSLGATDAVNLDGGGSTTITINQQLVNRPSDATGERPIADAIIIRP</sequence>
<dbReference type="PROSITE" id="PS51724">
    <property type="entry name" value="SPOR"/>
    <property type="match status" value="1"/>
</dbReference>
<name>A0A8J7C9E6_9CYAN</name>
<keyword evidence="3" id="KW-0378">Hydrolase</keyword>
<dbReference type="EMBL" id="JACXAE010000086">
    <property type="protein sequence ID" value="MBD2775846.1"/>
    <property type="molecule type" value="Genomic_DNA"/>
</dbReference>
<dbReference type="Gene3D" id="3.30.70.1070">
    <property type="entry name" value="Sporulation related repeat"/>
    <property type="match status" value="1"/>
</dbReference>
<dbReference type="SUPFAM" id="SSF110997">
    <property type="entry name" value="Sporulation related repeat"/>
    <property type="match status" value="1"/>
</dbReference>
<dbReference type="Pfam" id="PF05036">
    <property type="entry name" value="SPOR"/>
    <property type="match status" value="1"/>
</dbReference>
<dbReference type="InterPro" id="IPR036680">
    <property type="entry name" value="SPOR-like_sf"/>
</dbReference>
<accession>A0A8J7C9E6</accession>
<feature type="region of interest" description="Disordered" evidence="1">
    <location>
        <begin position="35"/>
        <end position="55"/>
    </location>
</feature>
<dbReference type="GO" id="GO:0042834">
    <property type="term" value="F:peptidoglycan binding"/>
    <property type="evidence" value="ECO:0007669"/>
    <property type="project" value="InterPro"/>
</dbReference>
<evidence type="ECO:0000256" key="1">
    <source>
        <dbReference type="SAM" id="MobiDB-lite"/>
    </source>
</evidence>
<keyword evidence="4" id="KW-1185">Reference proteome</keyword>
<comment type="caution">
    <text evidence="3">The sequence shown here is derived from an EMBL/GenBank/DDBJ whole genome shotgun (WGS) entry which is preliminary data.</text>
</comment>
<dbReference type="InterPro" id="IPR018711">
    <property type="entry name" value="NAGPA"/>
</dbReference>
<dbReference type="AlphaFoldDB" id="A0A8J7C9E6"/>
<evidence type="ECO:0000313" key="4">
    <source>
        <dbReference type="Proteomes" id="UP000629098"/>
    </source>
</evidence>
<protein>
    <submittedName>
        <fullName evidence="3">Phosphodiester glycosidase family protein</fullName>
    </submittedName>
</protein>
<dbReference type="GO" id="GO:0016798">
    <property type="term" value="F:hydrolase activity, acting on glycosyl bonds"/>
    <property type="evidence" value="ECO:0007669"/>
    <property type="project" value="UniProtKB-KW"/>
</dbReference>
<reference evidence="3" key="1">
    <citation type="submission" date="2020-09" db="EMBL/GenBank/DDBJ databases">
        <title>Iningainema tapete sp. nov. (Scytonemataceae, Cyanobacteria) from greenhouses in central Florida (USA) produces two types of nodularin with biosynthetic potential for microcystin-LR and anabaenopeptins.</title>
        <authorList>
            <person name="Berthold D.E."/>
            <person name="Lefler F.W."/>
            <person name="Huang I.-S."/>
            <person name="Abdulla H."/>
            <person name="Zimba P.V."/>
            <person name="Laughinghouse H.D. IV."/>
        </authorList>
    </citation>
    <scope>NUCLEOTIDE SEQUENCE</scope>
    <source>
        <strain evidence="3">BLCCT55</strain>
    </source>
</reference>
<feature type="domain" description="SPOR" evidence="2">
    <location>
        <begin position="79"/>
        <end position="164"/>
    </location>
</feature>
<proteinExistence type="predicted"/>
<evidence type="ECO:0000259" key="2">
    <source>
        <dbReference type="PROSITE" id="PS51724"/>
    </source>
</evidence>
<keyword evidence="3" id="KW-0326">Glycosidase</keyword>
<dbReference type="Proteomes" id="UP000629098">
    <property type="component" value="Unassembled WGS sequence"/>
</dbReference>
<dbReference type="InterPro" id="IPR007730">
    <property type="entry name" value="SPOR-like_dom"/>
</dbReference>
<evidence type="ECO:0000313" key="3">
    <source>
        <dbReference type="EMBL" id="MBD2775846.1"/>
    </source>
</evidence>
<organism evidence="3 4">
    <name type="scientific">Iningainema tapete BLCC-T55</name>
    <dbReference type="NCBI Taxonomy" id="2748662"/>
    <lineage>
        <taxon>Bacteria</taxon>
        <taxon>Bacillati</taxon>
        <taxon>Cyanobacteriota</taxon>
        <taxon>Cyanophyceae</taxon>
        <taxon>Nostocales</taxon>
        <taxon>Scytonemataceae</taxon>
        <taxon>Iningainema tapete</taxon>
    </lineage>
</organism>
<gene>
    <name evidence="3" type="ORF">ICL16_28250</name>
</gene>
<dbReference type="PANTHER" id="PTHR40446:SF2">
    <property type="entry name" value="N-ACETYLGLUCOSAMINE-1-PHOSPHODIESTER ALPHA-N-ACETYLGLUCOSAMINIDASE"/>
    <property type="match status" value="1"/>
</dbReference>
<dbReference type="RefSeq" id="WP_190834818.1">
    <property type="nucleotide sequence ID" value="NZ_CAWPPI010000086.1"/>
</dbReference>
<dbReference type="PANTHER" id="PTHR40446">
    <property type="entry name" value="N-ACETYLGLUCOSAMINE-1-PHOSPHODIESTER ALPHA-N-ACETYLGLUCOSAMINIDASE"/>
    <property type="match status" value="1"/>
</dbReference>
<dbReference type="Pfam" id="PF09992">
    <property type="entry name" value="NAGPA"/>
    <property type="match status" value="1"/>
</dbReference>